<organism evidence="2 3">
    <name type="scientific">Holdemania filiformis</name>
    <dbReference type="NCBI Taxonomy" id="61171"/>
    <lineage>
        <taxon>Bacteria</taxon>
        <taxon>Bacillati</taxon>
        <taxon>Bacillota</taxon>
        <taxon>Erysipelotrichia</taxon>
        <taxon>Erysipelotrichales</taxon>
        <taxon>Erysipelotrichaceae</taxon>
        <taxon>Holdemania</taxon>
    </lineage>
</organism>
<protein>
    <recommendedName>
        <fullName evidence="4">YcxB family protein</fullName>
    </recommendedName>
</protein>
<keyword evidence="1" id="KW-0812">Transmembrane</keyword>
<evidence type="ECO:0000313" key="3">
    <source>
        <dbReference type="Proteomes" id="UP000284178"/>
    </source>
</evidence>
<reference evidence="2 3" key="1">
    <citation type="submission" date="2018-08" db="EMBL/GenBank/DDBJ databases">
        <title>A genome reference for cultivated species of the human gut microbiota.</title>
        <authorList>
            <person name="Zou Y."/>
            <person name="Xue W."/>
            <person name="Luo G."/>
        </authorList>
    </citation>
    <scope>NUCLEOTIDE SEQUENCE [LARGE SCALE GENOMIC DNA]</scope>
    <source>
        <strain evidence="2 3">AF24-29</strain>
    </source>
</reference>
<dbReference type="EMBL" id="QRUP01000017">
    <property type="protein sequence ID" value="RGR71897.1"/>
    <property type="molecule type" value="Genomic_DNA"/>
</dbReference>
<feature type="transmembrane region" description="Helical" evidence="1">
    <location>
        <begin position="55"/>
        <end position="77"/>
    </location>
</feature>
<keyword evidence="1" id="KW-0472">Membrane</keyword>
<evidence type="ECO:0000256" key="1">
    <source>
        <dbReference type="SAM" id="Phobius"/>
    </source>
</evidence>
<evidence type="ECO:0008006" key="4">
    <source>
        <dbReference type="Google" id="ProtNLM"/>
    </source>
</evidence>
<keyword evidence="1" id="KW-1133">Transmembrane helix</keyword>
<proteinExistence type="predicted"/>
<keyword evidence="3" id="KW-1185">Reference proteome</keyword>
<accession>A0A412FUP5</accession>
<dbReference type="AlphaFoldDB" id="A0A412FUP5"/>
<gene>
    <name evidence="2" type="ORF">DWY25_12865</name>
</gene>
<dbReference type="RefSeq" id="WP_117895564.1">
    <property type="nucleotide sequence ID" value="NZ_CABJCV010000017.1"/>
</dbReference>
<feature type="transmembrane region" description="Helical" evidence="1">
    <location>
        <begin position="29"/>
        <end position="49"/>
    </location>
</feature>
<comment type="caution">
    <text evidence="2">The sequence shown here is derived from an EMBL/GenBank/DDBJ whole genome shotgun (WGS) entry which is preliminary data.</text>
</comment>
<dbReference type="Proteomes" id="UP000284178">
    <property type="component" value="Unassembled WGS sequence"/>
</dbReference>
<dbReference type="GeneID" id="83016287"/>
<name>A0A412FUP5_9FIRM</name>
<evidence type="ECO:0000313" key="2">
    <source>
        <dbReference type="EMBL" id="RGR71897.1"/>
    </source>
</evidence>
<sequence length="178" mass="20934">MRKLNYQWTQEDALHYYELLLSTAHETRLTRMISILWGPALSVALMIGFQQGNSLIAWMFAVSFSLIWIFVIAPRFYRHLCKSAAKRKLSANELAWDSIEFEEKAGDYKVNGVKKEPLNYYVMPDFLIVTFTDHTQLVIPERAFEQDEERMRQWLKRLALTVKDKQNSNVQEIKEIAV</sequence>